<evidence type="ECO:0000259" key="2">
    <source>
        <dbReference type="PROSITE" id="PS50833"/>
    </source>
</evidence>
<dbReference type="GO" id="GO:0019843">
    <property type="term" value="F:rRNA binding"/>
    <property type="evidence" value="ECO:0007669"/>
    <property type="project" value="InterPro"/>
</dbReference>
<dbReference type="PROSITE" id="PS50833">
    <property type="entry name" value="BRIX"/>
    <property type="match status" value="1"/>
</dbReference>
<dbReference type="Pfam" id="PF04427">
    <property type="entry name" value="Brix"/>
    <property type="match status" value="1"/>
</dbReference>
<accession>A0A816CSJ1</accession>
<dbReference type="PANTHER" id="PTHR12661:SF5">
    <property type="entry name" value="SUPPRESSOR OF SWI4 1 HOMOLOG"/>
    <property type="match status" value="1"/>
</dbReference>
<name>A0A816CSJ1_ADIRI</name>
<reference evidence="3" key="1">
    <citation type="submission" date="2021-02" db="EMBL/GenBank/DDBJ databases">
        <authorList>
            <person name="Nowell W R."/>
        </authorList>
    </citation>
    <scope>NUCLEOTIDE SEQUENCE</scope>
</reference>
<protein>
    <recommendedName>
        <fullName evidence="2">Brix domain-containing protein</fullName>
    </recommendedName>
</protein>
<comment type="caution">
    <text evidence="3">The sequence shown here is derived from an EMBL/GenBank/DDBJ whole genome shotgun (WGS) entry which is preliminary data.</text>
</comment>
<keyword evidence="4" id="KW-1185">Reference proteome</keyword>
<proteinExistence type="predicted"/>
<feature type="compositionally biased region" description="Acidic residues" evidence="1">
    <location>
        <begin position="351"/>
        <end position="373"/>
    </location>
</feature>
<evidence type="ECO:0000313" key="3">
    <source>
        <dbReference type="EMBL" id="CAF1625614.1"/>
    </source>
</evidence>
<dbReference type="InterPro" id="IPR045112">
    <property type="entry name" value="PPAN-like"/>
</dbReference>
<evidence type="ECO:0000256" key="1">
    <source>
        <dbReference type="SAM" id="MobiDB-lite"/>
    </source>
</evidence>
<dbReference type="EMBL" id="CAJNOR010007929">
    <property type="protein sequence ID" value="CAF1625614.1"/>
    <property type="molecule type" value="Genomic_DNA"/>
</dbReference>
<dbReference type="GO" id="GO:0006364">
    <property type="term" value="P:rRNA processing"/>
    <property type="evidence" value="ECO:0007669"/>
    <property type="project" value="InterPro"/>
</dbReference>
<dbReference type="AlphaFoldDB" id="A0A816CSJ1"/>
<sequence length="373" mass="43093">MGRKQRGRAARNARRKLPPNFETDEVRRAPHVLVFKRGVSVGNNVKELIRDMRRVMEPFTAPNLKVSRKNALKDFIAISNHFHVTHLMTFSKTQLSTYMRLIRVPRGPTLNFRIRRFTHSRDIVSALKRPQTFPKQFEHAPLLVMNGFQDDAIHIKLIATMFQNMFPSINVTNVDLSTIKRCVLLSLDPVNGLVEFRHYNIKIAPSGISRAAKKLLQGKVPDLSKFNDISDFMYREGNASESEDEGMGNDENEVILSQQLRSRGNLKSNQSAIRLTEIGPRMTLELVKIEDGLCDGEVLYHTHISKTSEEVAELRQRTIEKKRLKEQRKREQEENVKRKQENKKKKTSPENQDEDMNEESDNDDGDDEDEDEE</sequence>
<dbReference type="GO" id="GO:0000027">
    <property type="term" value="P:ribosomal large subunit assembly"/>
    <property type="evidence" value="ECO:0007669"/>
    <property type="project" value="TreeGrafter"/>
</dbReference>
<dbReference type="InterPro" id="IPR007109">
    <property type="entry name" value="Brix"/>
</dbReference>
<feature type="region of interest" description="Disordered" evidence="1">
    <location>
        <begin position="321"/>
        <end position="373"/>
    </location>
</feature>
<feature type="domain" description="Brix" evidence="2">
    <location>
        <begin position="31"/>
        <end position="295"/>
    </location>
</feature>
<dbReference type="Proteomes" id="UP000663828">
    <property type="component" value="Unassembled WGS sequence"/>
</dbReference>
<gene>
    <name evidence="3" type="ORF">XAT740_LOCUS50864</name>
</gene>
<dbReference type="PANTHER" id="PTHR12661">
    <property type="entry name" value="PETER PAN-RELATED"/>
    <property type="match status" value="1"/>
</dbReference>
<organism evidence="3 4">
    <name type="scientific">Adineta ricciae</name>
    <name type="common">Rotifer</name>
    <dbReference type="NCBI Taxonomy" id="249248"/>
    <lineage>
        <taxon>Eukaryota</taxon>
        <taxon>Metazoa</taxon>
        <taxon>Spiralia</taxon>
        <taxon>Gnathifera</taxon>
        <taxon>Rotifera</taxon>
        <taxon>Eurotatoria</taxon>
        <taxon>Bdelloidea</taxon>
        <taxon>Adinetida</taxon>
        <taxon>Adinetidae</taxon>
        <taxon>Adineta</taxon>
    </lineage>
</organism>
<dbReference type="SMART" id="SM00879">
    <property type="entry name" value="Brix"/>
    <property type="match status" value="1"/>
</dbReference>
<dbReference type="GO" id="GO:0030687">
    <property type="term" value="C:preribosome, large subunit precursor"/>
    <property type="evidence" value="ECO:0007669"/>
    <property type="project" value="TreeGrafter"/>
</dbReference>
<evidence type="ECO:0000313" key="4">
    <source>
        <dbReference type="Proteomes" id="UP000663828"/>
    </source>
</evidence>
<feature type="compositionally biased region" description="Basic and acidic residues" evidence="1">
    <location>
        <begin position="321"/>
        <end position="339"/>
    </location>
</feature>